<dbReference type="AlphaFoldDB" id="A0A537LPH3"/>
<keyword evidence="4" id="KW-0378">Hydrolase</keyword>
<protein>
    <submittedName>
        <fullName evidence="10">Rhomboid family intramembrane serine protease</fullName>
    </submittedName>
</protein>
<dbReference type="PANTHER" id="PTHR43731:SF14">
    <property type="entry name" value="PRESENILIN-ASSOCIATED RHOMBOID-LIKE PROTEIN, MITOCHONDRIAL"/>
    <property type="match status" value="1"/>
</dbReference>
<comment type="subcellular location">
    <subcellularLocation>
        <location evidence="1">Membrane</location>
        <topology evidence="1">Multi-pass membrane protein</topology>
    </subcellularLocation>
</comment>
<evidence type="ECO:0000256" key="7">
    <source>
        <dbReference type="SAM" id="Phobius"/>
    </source>
</evidence>
<dbReference type="EMBL" id="VBAJ01000032">
    <property type="protein sequence ID" value="TMJ09905.1"/>
    <property type="molecule type" value="Genomic_DNA"/>
</dbReference>
<dbReference type="GO" id="GO:0016020">
    <property type="term" value="C:membrane"/>
    <property type="evidence" value="ECO:0007669"/>
    <property type="project" value="UniProtKB-SubCell"/>
</dbReference>
<keyword evidence="10" id="KW-0645">Protease</keyword>
<feature type="transmembrane region" description="Helical" evidence="7">
    <location>
        <begin position="338"/>
        <end position="359"/>
    </location>
</feature>
<dbReference type="Pfam" id="PF01694">
    <property type="entry name" value="Rhomboid"/>
    <property type="match status" value="1"/>
</dbReference>
<comment type="similarity">
    <text evidence="2">Belongs to the peptidase S54 family.</text>
</comment>
<feature type="domain" description="Peptidase S54 rhomboid" evidence="8">
    <location>
        <begin position="211"/>
        <end position="358"/>
    </location>
</feature>
<comment type="caution">
    <text evidence="10">The sequence shown here is derived from an EMBL/GenBank/DDBJ whole genome shotgun (WGS) entry which is preliminary data.</text>
</comment>
<evidence type="ECO:0000256" key="2">
    <source>
        <dbReference type="ARBA" id="ARBA00009045"/>
    </source>
</evidence>
<feature type="transmembrane region" description="Helical" evidence="7">
    <location>
        <begin position="272"/>
        <end position="290"/>
    </location>
</feature>
<evidence type="ECO:0000313" key="11">
    <source>
        <dbReference type="Proteomes" id="UP000318661"/>
    </source>
</evidence>
<dbReference type="InterPro" id="IPR050925">
    <property type="entry name" value="Rhomboid_protease_S54"/>
</dbReference>
<proteinExistence type="inferred from homology"/>
<reference evidence="10 11" key="1">
    <citation type="journal article" date="2019" name="Nat. Microbiol.">
        <title>Mediterranean grassland soil C-N compound turnover is dependent on rainfall and depth, and is mediated by genomically divergent microorganisms.</title>
        <authorList>
            <person name="Diamond S."/>
            <person name="Andeer P.F."/>
            <person name="Li Z."/>
            <person name="Crits-Christoph A."/>
            <person name="Burstein D."/>
            <person name="Anantharaman K."/>
            <person name="Lane K.R."/>
            <person name="Thomas B.C."/>
            <person name="Pan C."/>
            <person name="Northen T.R."/>
            <person name="Banfield J.F."/>
        </authorList>
    </citation>
    <scope>NUCLEOTIDE SEQUENCE [LARGE SCALE GENOMIC DNA]</scope>
    <source>
        <strain evidence="10">NP_2</strain>
    </source>
</reference>
<organism evidence="10 11">
    <name type="scientific">Candidatus Segetimicrobium genomatis</name>
    <dbReference type="NCBI Taxonomy" id="2569760"/>
    <lineage>
        <taxon>Bacteria</taxon>
        <taxon>Bacillati</taxon>
        <taxon>Candidatus Sysuimicrobiota</taxon>
        <taxon>Candidatus Sysuimicrobiia</taxon>
        <taxon>Candidatus Sysuimicrobiales</taxon>
        <taxon>Candidatus Segetimicrobiaceae</taxon>
        <taxon>Candidatus Segetimicrobium</taxon>
    </lineage>
</organism>
<gene>
    <name evidence="10" type="ORF">E6G99_01920</name>
</gene>
<sequence length="363" mass="40121">MFACPRDQRPLHRRTGPQGVYWFCPTCNGRAVGVELLRRTVAQAAVDQIWNAAREQRVAGGRPCPSCHDLMHEVSSGPSGPAVDVCRVCRFVWFDPTEYEQIAPEVLPAAERATPDRATEILATAQGEAIAKRSERDFGAEAPRELWKYLPALLGLPVEYEQSVFHSVPWLTWAIIAFICAFSIRAFASIEAAVIQFGLIPAQYARYFGLTFLTSFLLHGSFGHLAGNMYFLYVFGDNVEDFLGKARYVGLILIAAVLGDVAHIAMDPRSNVPLIGASGGISGVIAFYALKFPKTKMGVLFRLWLIPIRWFRIPAYAFVGFWILLQFLGVYLELVGASSVSALAHLGGAATGLAFWLMYRHLS</sequence>
<dbReference type="InterPro" id="IPR027392">
    <property type="entry name" value="TF_Znf"/>
</dbReference>
<keyword evidence="5 7" id="KW-1133">Transmembrane helix</keyword>
<keyword evidence="6 7" id="KW-0472">Membrane</keyword>
<feature type="transmembrane region" description="Helical" evidence="7">
    <location>
        <begin position="170"/>
        <end position="195"/>
    </location>
</feature>
<keyword evidence="3 7" id="KW-0812">Transmembrane</keyword>
<dbReference type="PANTHER" id="PTHR43731">
    <property type="entry name" value="RHOMBOID PROTEASE"/>
    <property type="match status" value="1"/>
</dbReference>
<evidence type="ECO:0000259" key="9">
    <source>
        <dbReference type="Pfam" id="PF13453"/>
    </source>
</evidence>
<feature type="transmembrane region" description="Helical" evidence="7">
    <location>
        <begin position="310"/>
        <end position="332"/>
    </location>
</feature>
<accession>A0A537LPH3</accession>
<evidence type="ECO:0000256" key="4">
    <source>
        <dbReference type="ARBA" id="ARBA00022801"/>
    </source>
</evidence>
<evidence type="ECO:0000256" key="5">
    <source>
        <dbReference type="ARBA" id="ARBA00022989"/>
    </source>
</evidence>
<dbReference type="Proteomes" id="UP000318661">
    <property type="component" value="Unassembled WGS sequence"/>
</dbReference>
<dbReference type="Gene3D" id="1.20.1540.10">
    <property type="entry name" value="Rhomboid-like"/>
    <property type="match status" value="1"/>
</dbReference>
<evidence type="ECO:0000256" key="3">
    <source>
        <dbReference type="ARBA" id="ARBA00022692"/>
    </source>
</evidence>
<dbReference type="GO" id="GO:0004252">
    <property type="term" value="F:serine-type endopeptidase activity"/>
    <property type="evidence" value="ECO:0007669"/>
    <property type="project" value="InterPro"/>
</dbReference>
<evidence type="ECO:0000256" key="6">
    <source>
        <dbReference type="ARBA" id="ARBA00023136"/>
    </source>
</evidence>
<dbReference type="GO" id="GO:0006508">
    <property type="term" value="P:proteolysis"/>
    <property type="evidence" value="ECO:0007669"/>
    <property type="project" value="UniProtKB-KW"/>
</dbReference>
<dbReference type="InterPro" id="IPR035952">
    <property type="entry name" value="Rhomboid-like_sf"/>
</dbReference>
<evidence type="ECO:0000259" key="8">
    <source>
        <dbReference type="Pfam" id="PF01694"/>
    </source>
</evidence>
<feature type="transmembrane region" description="Helical" evidence="7">
    <location>
        <begin position="207"/>
        <end position="236"/>
    </location>
</feature>
<name>A0A537LPH3_9BACT</name>
<evidence type="ECO:0000256" key="1">
    <source>
        <dbReference type="ARBA" id="ARBA00004141"/>
    </source>
</evidence>
<feature type="transmembrane region" description="Helical" evidence="7">
    <location>
        <begin position="248"/>
        <end position="266"/>
    </location>
</feature>
<dbReference type="Pfam" id="PF13453">
    <property type="entry name" value="Zn_ribbon_TFIIB"/>
    <property type="match status" value="1"/>
</dbReference>
<evidence type="ECO:0000313" key="10">
    <source>
        <dbReference type="EMBL" id="TMJ09905.1"/>
    </source>
</evidence>
<feature type="domain" description="Transcription factor zinc-finger" evidence="9">
    <location>
        <begin position="64"/>
        <end position="102"/>
    </location>
</feature>
<dbReference type="InterPro" id="IPR022764">
    <property type="entry name" value="Peptidase_S54_rhomboid_dom"/>
</dbReference>
<dbReference type="SUPFAM" id="SSF144091">
    <property type="entry name" value="Rhomboid-like"/>
    <property type="match status" value="1"/>
</dbReference>